<sequence length="413" mass="45385">MSSSRSSREDSPDWLRSFQAPTQSALTISSGSVSPLSDDEDEVDLNKLFQKERSDGQVAGHSQADQKTLKTSAPGKNQKAELQTPRRKRKKEREDHCARGGERRAEKRAAETRVSEMPIAPSEPNDSVWTLSSDSDSLPDSKPVSRDVLFDKKIDGSDKTEYKQKEIFEVAIPCDDGESSSQDALITKTLNKKLKCEGDKPSTPEKVHLLKNRETVGDLDIEENLSEKCSGLHASSRLPLVLTEKVQHSKALVECEGDSIDLSGDVGAVGRVVISDDSSGNHEILLDLKGTIYRTNILPSRTFCVVSFGQSEAKIEAIMNDFIQLKPQANFYEAETMVEGTLDGFSFDSEEEVDNLPKALNNQGEGAMEQCKGKIRQKAEKVSGALQKQSKTGGGGKKVKRKAQAPRKSRTKK</sequence>
<dbReference type="PANTHER" id="PTHR34810:SF1">
    <property type="entry name" value="DNA-BINDING PROTEIN BIN4"/>
    <property type="match status" value="1"/>
</dbReference>
<proteinExistence type="predicted"/>
<dbReference type="RefSeq" id="XP_027109916.1">
    <property type="nucleotide sequence ID" value="XM_027254115.2"/>
</dbReference>
<dbReference type="InterPro" id="IPR033246">
    <property type="entry name" value="BIN4"/>
</dbReference>
<feature type="region of interest" description="Disordered" evidence="1">
    <location>
        <begin position="1"/>
        <end position="142"/>
    </location>
</feature>
<feature type="compositionally biased region" description="Basic and acidic residues" evidence="1">
    <location>
        <begin position="1"/>
        <end position="13"/>
    </location>
</feature>
<gene>
    <name evidence="3" type="primary">LOC113729836</name>
</gene>
<feature type="region of interest" description="Disordered" evidence="1">
    <location>
        <begin position="364"/>
        <end position="413"/>
    </location>
</feature>
<feature type="compositionally biased region" description="Polar residues" evidence="1">
    <location>
        <begin position="63"/>
        <end position="75"/>
    </location>
</feature>
<dbReference type="GO" id="GO:0042023">
    <property type="term" value="P:DNA endoreduplication"/>
    <property type="evidence" value="ECO:0007669"/>
    <property type="project" value="InterPro"/>
</dbReference>
<protein>
    <submittedName>
        <fullName evidence="3">Uncharacterized protein isoform X1</fullName>
    </submittedName>
</protein>
<dbReference type="GO" id="GO:0051276">
    <property type="term" value="P:chromosome organization"/>
    <property type="evidence" value="ECO:0007669"/>
    <property type="project" value="TreeGrafter"/>
</dbReference>
<keyword evidence="2" id="KW-1185">Reference proteome</keyword>
<dbReference type="GO" id="GO:0009330">
    <property type="term" value="C:DNA topoisomerase type II (double strand cut, ATP-hydrolyzing) complex"/>
    <property type="evidence" value="ECO:0007669"/>
    <property type="project" value="InterPro"/>
</dbReference>
<dbReference type="GO" id="GO:0005634">
    <property type="term" value="C:nucleus"/>
    <property type="evidence" value="ECO:0007669"/>
    <property type="project" value="TreeGrafter"/>
</dbReference>
<dbReference type="Proteomes" id="UP001652660">
    <property type="component" value="Chromosome 2e"/>
</dbReference>
<evidence type="ECO:0000313" key="3">
    <source>
        <dbReference type="RefSeq" id="XP_027109916.1"/>
    </source>
</evidence>
<reference evidence="3" key="2">
    <citation type="submission" date="2025-08" db="UniProtKB">
        <authorList>
            <consortium name="RefSeq"/>
        </authorList>
    </citation>
    <scope>IDENTIFICATION</scope>
    <source>
        <tissue evidence="3">Leaves</tissue>
    </source>
</reference>
<feature type="compositionally biased region" description="Polar residues" evidence="1">
    <location>
        <begin position="19"/>
        <end position="35"/>
    </location>
</feature>
<feature type="compositionally biased region" description="Basic residues" evidence="1">
    <location>
        <begin position="397"/>
        <end position="413"/>
    </location>
</feature>
<reference evidence="2" key="1">
    <citation type="journal article" date="2025" name="Foods">
        <title>Unveiling the Microbial Signatures of Arabica Coffee Cherries: Insights into Ripeness Specific Diversity, Functional Traits, and Implications for Quality and Safety.</title>
        <authorList>
            <consortium name="RefSeq"/>
            <person name="Tenea G.N."/>
            <person name="Cifuentes V."/>
            <person name="Reyes P."/>
            <person name="Cevallos-Vallejos M."/>
        </authorList>
    </citation>
    <scope>NUCLEOTIDE SEQUENCE [LARGE SCALE GENOMIC DNA]</scope>
</reference>
<dbReference type="AlphaFoldDB" id="A0A6P6W5W7"/>
<dbReference type="GeneID" id="113729836"/>
<dbReference type="GO" id="GO:0003690">
    <property type="term" value="F:double-stranded DNA binding"/>
    <property type="evidence" value="ECO:0007669"/>
    <property type="project" value="InterPro"/>
</dbReference>
<feature type="compositionally biased region" description="Basic and acidic residues" evidence="1">
    <location>
        <begin position="92"/>
        <end position="114"/>
    </location>
</feature>
<evidence type="ECO:0000256" key="1">
    <source>
        <dbReference type="SAM" id="MobiDB-lite"/>
    </source>
</evidence>
<accession>A0A6P6W5W7</accession>
<dbReference type="PANTHER" id="PTHR34810">
    <property type="entry name" value="DNA-BINDING PROTEIN BIN4"/>
    <property type="match status" value="1"/>
</dbReference>
<organism evidence="2 3">
    <name type="scientific">Coffea arabica</name>
    <name type="common">Arabian coffee</name>
    <dbReference type="NCBI Taxonomy" id="13443"/>
    <lineage>
        <taxon>Eukaryota</taxon>
        <taxon>Viridiplantae</taxon>
        <taxon>Streptophyta</taxon>
        <taxon>Embryophyta</taxon>
        <taxon>Tracheophyta</taxon>
        <taxon>Spermatophyta</taxon>
        <taxon>Magnoliopsida</taxon>
        <taxon>eudicotyledons</taxon>
        <taxon>Gunneridae</taxon>
        <taxon>Pentapetalae</taxon>
        <taxon>asterids</taxon>
        <taxon>lamiids</taxon>
        <taxon>Gentianales</taxon>
        <taxon>Rubiaceae</taxon>
        <taxon>Ixoroideae</taxon>
        <taxon>Gardenieae complex</taxon>
        <taxon>Bertiereae - Coffeeae clade</taxon>
        <taxon>Coffeeae</taxon>
        <taxon>Coffea</taxon>
    </lineage>
</organism>
<evidence type="ECO:0000313" key="2">
    <source>
        <dbReference type="Proteomes" id="UP001652660"/>
    </source>
</evidence>
<feature type="compositionally biased region" description="Low complexity" evidence="1">
    <location>
        <begin position="131"/>
        <end position="141"/>
    </location>
</feature>
<dbReference type="OrthoDB" id="549068at2759"/>
<name>A0A6P6W5W7_COFAR</name>